<evidence type="ECO:0000313" key="2">
    <source>
        <dbReference type="EMBL" id="SIP73736.1"/>
    </source>
</evidence>
<dbReference type="InterPro" id="IPR010352">
    <property type="entry name" value="DUF945"/>
</dbReference>
<evidence type="ECO:0000313" key="4">
    <source>
        <dbReference type="Proteomes" id="UP000224871"/>
    </source>
</evidence>
<dbReference type="Proteomes" id="UP000224871">
    <property type="component" value="Unassembled WGS sequence"/>
</dbReference>
<organism evidence="2 3">
    <name type="scientific">Xenorhabdus innexi</name>
    <dbReference type="NCBI Taxonomy" id="290109"/>
    <lineage>
        <taxon>Bacteria</taxon>
        <taxon>Pseudomonadati</taxon>
        <taxon>Pseudomonadota</taxon>
        <taxon>Gammaproteobacteria</taxon>
        <taxon>Enterobacterales</taxon>
        <taxon>Morganellaceae</taxon>
        <taxon>Xenorhabdus</taxon>
    </lineage>
</organism>
<dbReference type="AlphaFoldDB" id="A0A1N6MY20"/>
<keyword evidence="4" id="KW-1185">Reference proteome</keyword>
<dbReference type="Proteomes" id="UP000196435">
    <property type="component" value="Unassembled WGS sequence"/>
</dbReference>
<proteinExistence type="predicted"/>
<reference evidence="2" key="1">
    <citation type="submission" date="2016-12" db="EMBL/GenBank/DDBJ databases">
        <authorList>
            <person name="Song W.-J."/>
            <person name="Kurnit D.M."/>
        </authorList>
    </citation>
    <scope>NUCLEOTIDE SEQUENCE [LARGE SCALE GENOMIC DNA]</scope>
    <source>
        <strain evidence="2">HGB1681</strain>
    </source>
</reference>
<sequence>MKKSLVAVGVIVALGAVWTGASWYTGKQVEVRMDKLVKNTNEMLTDAFPNSGLVVQVKNFQRGIFSSDANFTLSTKNTEGSKTDDEIIFKSHIDHGPFPASALKGFSFIPALASAHTEIEQNDATKKLFEITDGKSLFNIDARIGYSGNISSDIEIIPVEHTDKDGVKVSFSGAQINTDVNRDLSVFSFTAKSDDLTVNIPSEKREITLKGVDFKADYSKGKFGVYLGDHNYTIGEIASRNAGQDDVLIKNIKMTAKRSENSQVVNANETYDIGALKLGNMDFGSGQLAFNANDLDGKSVHEFLQTTDTILAKSLFGNKLAQLPEDTMAELYSKLPLLLKGNPKFSITPFSWKNSQGESSIDFSIALQNIPEDLSSIIHMGTEEQIRTLLQSLSLNVNLSKPMLIEQITKTAEYSGEDKNNAEATAKMQVQFFGAQGAALNIVTNTDDAIDLHLHYADDKVKFNGKESSLHQFLLDNRLIDSYDGANEQSQHDETELPAAE</sequence>
<protein>
    <recommendedName>
        <fullName evidence="5">Protein ydgA</fullName>
    </recommendedName>
</protein>
<name>A0A1N6MY20_9GAMM</name>
<dbReference type="RefSeq" id="WP_086953217.1">
    <property type="nucleotide sequence ID" value="NZ_CAWNQC010000001.1"/>
</dbReference>
<gene>
    <name evidence="1" type="ORF">Xinn_00106</name>
    <name evidence="2" type="ORF">XIS1_460051</name>
</gene>
<evidence type="ECO:0000313" key="1">
    <source>
        <dbReference type="EMBL" id="PHM38820.1"/>
    </source>
</evidence>
<reference evidence="3" key="2">
    <citation type="submission" date="2016-12" db="EMBL/GenBank/DDBJ databases">
        <authorList>
            <person name="Gaudriault S."/>
        </authorList>
    </citation>
    <scope>NUCLEOTIDE SEQUENCE [LARGE SCALE GENOMIC DNA]</scope>
    <source>
        <strain evidence="3">HGB1681 (deposited as PTA-6826 in the American Type Culture Collection)</strain>
    </source>
</reference>
<dbReference type="EMBL" id="FTLG01000188">
    <property type="protein sequence ID" value="SIP73736.1"/>
    <property type="molecule type" value="Genomic_DNA"/>
</dbReference>
<evidence type="ECO:0008006" key="5">
    <source>
        <dbReference type="Google" id="ProtNLM"/>
    </source>
</evidence>
<evidence type="ECO:0000313" key="3">
    <source>
        <dbReference type="Proteomes" id="UP000196435"/>
    </source>
</evidence>
<accession>A0A1N6MY20</accession>
<dbReference type="OrthoDB" id="5444681at2"/>
<dbReference type="EMBL" id="NIBU01000001">
    <property type="protein sequence ID" value="PHM38820.1"/>
    <property type="molecule type" value="Genomic_DNA"/>
</dbReference>
<dbReference type="Pfam" id="PF06097">
    <property type="entry name" value="DUF945"/>
    <property type="match status" value="1"/>
</dbReference>
<reference evidence="1 4" key="3">
    <citation type="journal article" date="2017" name="Nat. Microbiol.">
        <title>Natural product diversity associated with the nematode symbionts Photorhabdus and Xenorhabdus.</title>
        <authorList>
            <person name="Tobias N.J."/>
            <person name="Wolff H."/>
            <person name="Djahanschiri B."/>
            <person name="Grundmann F."/>
            <person name="Kronenwerth M."/>
            <person name="Shi Y.M."/>
            <person name="Simonyi S."/>
            <person name="Grun P."/>
            <person name="Shapiro-Ilan D."/>
            <person name="Pidot S.J."/>
            <person name="Stinear T.P."/>
            <person name="Ebersberger I."/>
            <person name="Bode H.B."/>
        </authorList>
    </citation>
    <scope>NUCLEOTIDE SEQUENCE [LARGE SCALE GENOMIC DNA]</scope>
    <source>
        <strain evidence="1 4">DSM 16336</strain>
    </source>
</reference>